<reference evidence="1" key="2">
    <citation type="submission" date="2025-08" db="UniProtKB">
        <authorList>
            <consortium name="EnsemblFungi"/>
        </authorList>
    </citation>
    <scope>IDENTIFICATION</scope>
    <source>
        <strain evidence="1">4287 / CBS 123668 / FGSC 9935 / NRRL 34936</strain>
    </source>
</reference>
<accession>A0A0D2XQ99</accession>
<dbReference type="EnsemblFungi" id="FOXG_06141T0">
    <property type="protein sequence ID" value="FOXG_06141P0"/>
    <property type="gene ID" value="FOXG_06141"/>
</dbReference>
<dbReference type="AlphaFoldDB" id="A0A0D2XQ99"/>
<evidence type="ECO:0000313" key="1">
    <source>
        <dbReference type="EnsemblFungi" id="FOXG_06141P0"/>
    </source>
</evidence>
<protein>
    <submittedName>
        <fullName evidence="1">Uncharacterized protein</fullName>
    </submittedName>
</protein>
<name>A0A0D2XQ99_FUSOF</name>
<reference evidence="2" key="1">
    <citation type="journal article" date="2012" name="Mol. Plant Microbe Interact.">
        <title>A highly conserved effector in Fusarium oxysporum is required for full virulence on Arabidopsis.</title>
        <authorList>
            <person name="Thatcher L.F."/>
            <person name="Gardiner D.M."/>
            <person name="Kazan K."/>
            <person name="Manners J."/>
        </authorList>
    </citation>
    <scope>NUCLEOTIDE SEQUENCE [LARGE SCALE GENOMIC DNA]</scope>
    <source>
        <strain evidence="2">Fo5176</strain>
    </source>
</reference>
<sequence length="105" mass="12307">MDTSNRNCKTFNENKELWLPFENYGIYDKFLEPLIKILEANEAPTIPAVQCFLETALREVPHRPINSRPDELVGWAHKKPPCRTTTEECKDCQWLDAFLEDPEQQ</sequence>
<evidence type="ECO:0000313" key="2">
    <source>
        <dbReference type="Proteomes" id="UP000002489"/>
    </source>
</evidence>
<proteinExistence type="predicted"/>
<dbReference type="Proteomes" id="UP000002489">
    <property type="component" value="Unassembled WGS sequence"/>
</dbReference>
<organism evidence="1 2">
    <name type="scientific">Fusarium oxysporum (strain Fo5176)</name>
    <name type="common">Fusarium vascular wilt</name>
    <dbReference type="NCBI Taxonomy" id="660025"/>
    <lineage>
        <taxon>Eukaryota</taxon>
        <taxon>Fungi</taxon>
        <taxon>Dikarya</taxon>
        <taxon>Ascomycota</taxon>
        <taxon>Pezizomycotina</taxon>
        <taxon>Sordariomycetes</taxon>
        <taxon>Hypocreomycetidae</taxon>
        <taxon>Hypocreales</taxon>
        <taxon>Nectriaceae</taxon>
        <taxon>Fusarium</taxon>
        <taxon>Fusarium oxysporum species complex</taxon>
    </lineage>
</organism>